<comment type="caution">
    <text evidence="1">The sequence shown here is derived from an EMBL/GenBank/DDBJ whole genome shotgun (WGS) entry which is preliminary data.</text>
</comment>
<protein>
    <submittedName>
        <fullName evidence="1">Uncharacterized protein</fullName>
    </submittedName>
</protein>
<name>A0AAV6U4W1_9ARAC</name>
<dbReference type="Proteomes" id="UP000827092">
    <property type="component" value="Unassembled WGS sequence"/>
</dbReference>
<accession>A0AAV6U4W1</accession>
<keyword evidence="2" id="KW-1185">Reference proteome</keyword>
<evidence type="ECO:0000313" key="1">
    <source>
        <dbReference type="EMBL" id="KAG8178908.1"/>
    </source>
</evidence>
<evidence type="ECO:0000313" key="2">
    <source>
        <dbReference type="Proteomes" id="UP000827092"/>
    </source>
</evidence>
<organism evidence="1 2">
    <name type="scientific">Oedothorax gibbosus</name>
    <dbReference type="NCBI Taxonomy" id="931172"/>
    <lineage>
        <taxon>Eukaryota</taxon>
        <taxon>Metazoa</taxon>
        <taxon>Ecdysozoa</taxon>
        <taxon>Arthropoda</taxon>
        <taxon>Chelicerata</taxon>
        <taxon>Arachnida</taxon>
        <taxon>Araneae</taxon>
        <taxon>Araneomorphae</taxon>
        <taxon>Entelegynae</taxon>
        <taxon>Araneoidea</taxon>
        <taxon>Linyphiidae</taxon>
        <taxon>Erigoninae</taxon>
        <taxon>Oedothorax</taxon>
    </lineage>
</organism>
<gene>
    <name evidence="1" type="ORF">JTE90_017605</name>
</gene>
<dbReference type="EMBL" id="JAFNEN010000660">
    <property type="protein sequence ID" value="KAG8178908.1"/>
    <property type="molecule type" value="Genomic_DNA"/>
</dbReference>
<dbReference type="AlphaFoldDB" id="A0AAV6U4W1"/>
<proteinExistence type="predicted"/>
<reference evidence="1 2" key="1">
    <citation type="journal article" date="2022" name="Nat. Ecol. Evol.">
        <title>A masculinizing supergene underlies an exaggerated male reproductive morph in a spider.</title>
        <authorList>
            <person name="Hendrickx F."/>
            <person name="De Corte Z."/>
            <person name="Sonet G."/>
            <person name="Van Belleghem S.M."/>
            <person name="Kostlbacher S."/>
            <person name="Vangestel C."/>
        </authorList>
    </citation>
    <scope>NUCLEOTIDE SEQUENCE [LARGE SCALE GENOMIC DNA]</scope>
    <source>
        <strain evidence="1">W744_W776</strain>
    </source>
</reference>
<sequence>MDSKSVPETSILKSRLCSAVHFLLECFGSMHYLDSARCISFVLKDIRTYLNQMDSTLLKEAFAEVPFTTLNEFGSLKQETSDGLHITDAEELRINNELGYLKETSVAIDLIEDGEFGKCEGLESIQEETSAELDSFEGCQLRSDIHTGELRLLFFVCYLSINRKTHLKKIFRDFCDLVPREVSKGLSFAPEVGKLSYFKKHDEYFRIDSSRHLELQEAFYSSSRYSRNGKEQRLSTTNNIVAPDKELVSRRIRSSVMYLKTFFELKSRRKRKVMGVILQVLEDVERFFSISSILDKVDMIRNSFVPLFSKDTFTIESSYSPSGKVVPYIDEHERKMLYFYYLLTIRGPMKYNSLFYAFYGTNGVVKKDSPTVQMSDFEQLLYFTSLSRLFTVDDNGTVKPCPLPDLNLHESIKSYVFKSDDSEISNDKKSAKNLSLQSQDIWCKDNLIYKRLCFFISYLLHSFGQQTCDRLMNCISYVFPDIEMFLSELTMEKQQEMFSSIPFTILKSNNSIILIDAWELDSTYASICECFQIHLVANVALCDKKCAYELIQDFLISLPNKFKLFNNGRWLRKLKSSKFLDCDTESNVALPNLFYSRTGNTNSVPQNVCSARNNLSDDDHTPSSIESLDSNHSNYTTFEESASFLLSVFGPLSSKLLMECISHSFPKNAKLLNGWSEEEWHKMFLSFSSVVLKDGNLQLIEPFEFIRRRVSLTKLINLFTTCYLVLKGTTHYTIVLQKLYQLAPEAAFPDFVNASNPKWRGFFSSKSNLFTMTSRGYMTLPLSSFKTAIAVKGVSSLSELQLRNEDNVFSAIRNATTDKELEKFSREDQVFDSSSIQFHGLKIAHDYPDSMTDEDLITFSTDDQELDSTSKQVDELKFTLDRSHDGLNSTTNCPELKLETFVKSFTLRDSSPVNTKCCHVMSDENIKKQPCHLTESNYTNGSALIFSKSVRSPVNQEKEIPPGIGGNDAKWLEPPIAPEFSDITNSSAARHVSFTNVPITNSSAARHVSFTNVPISTTVNVPLCTNKNESDGVPIQRSVDQVPMSTTTVDPLDSNKTNSSLVLNQRRSVDQVPMSTTTDVYLDTNKSKSDCVPIERHVDQVSMSTTTVDPLDSNKNNSTLVLNQRRSVDQVPMSTTTDVYLDTNKSKSDCLPIERRVDQVSMSTTTDVPLNTTKNESDCVPIQRNTALVHQQKTNRRPIKSRSRIIYRILGYQDHEFYPESTN</sequence>